<organism evidence="1">
    <name type="scientific">Tanacetum cinerariifolium</name>
    <name type="common">Dalmatian daisy</name>
    <name type="synonym">Chrysanthemum cinerariifolium</name>
    <dbReference type="NCBI Taxonomy" id="118510"/>
    <lineage>
        <taxon>Eukaryota</taxon>
        <taxon>Viridiplantae</taxon>
        <taxon>Streptophyta</taxon>
        <taxon>Embryophyta</taxon>
        <taxon>Tracheophyta</taxon>
        <taxon>Spermatophyta</taxon>
        <taxon>Magnoliopsida</taxon>
        <taxon>eudicotyledons</taxon>
        <taxon>Gunneridae</taxon>
        <taxon>Pentapetalae</taxon>
        <taxon>asterids</taxon>
        <taxon>campanulids</taxon>
        <taxon>Asterales</taxon>
        <taxon>Asteraceae</taxon>
        <taxon>Asteroideae</taxon>
        <taxon>Anthemideae</taxon>
        <taxon>Anthemidinae</taxon>
        <taxon>Tanacetum</taxon>
    </lineage>
</organism>
<evidence type="ECO:0000313" key="1">
    <source>
        <dbReference type="EMBL" id="GFA49349.1"/>
    </source>
</evidence>
<comment type="caution">
    <text evidence="1">The sequence shown here is derived from an EMBL/GenBank/DDBJ whole genome shotgun (WGS) entry which is preliminary data.</text>
</comment>
<dbReference type="EMBL" id="BKCJ010433740">
    <property type="protein sequence ID" value="GFA49349.1"/>
    <property type="molecule type" value="Genomic_DNA"/>
</dbReference>
<gene>
    <name evidence="1" type="ORF">Tci_621321</name>
</gene>
<dbReference type="AlphaFoldDB" id="A0A699JRC9"/>
<reference evidence="1" key="1">
    <citation type="journal article" date="2019" name="Sci. Rep.">
        <title>Draft genome of Tanacetum cinerariifolium, the natural source of mosquito coil.</title>
        <authorList>
            <person name="Yamashiro T."/>
            <person name="Shiraishi A."/>
            <person name="Satake H."/>
            <person name="Nakayama K."/>
        </authorList>
    </citation>
    <scope>NUCLEOTIDE SEQUENCE</scope>
</reference>
<accession>A0A699JRC9</accession>
<sequence length="227" mass="26542">MESAAKDLLSFDELMATHINFFKYAMNQLMIENLTWAYLVGPKNLIGTIHKEIVTPFDLTKRLLLKGHPSHLTIVVEYFFNNDLEFLKSSDLVKKYTRDYGIEYMVHMLWSSTKVSMVNVSVKKLHGYGHLEEIADLQLGVESYQNKLNITKPQKTFPRIEFKEIYNPSYKPLGVIYEDLNKQKRVIWAGELYKFLDGTLKTVRDELHHSIFVWDTTRRCEGKSGRL</sequence>
<name>A0A699JRC9_TANCI</name>
<proteinExistence type="predicted"/>
<protein>
    <submittedName>
        <fullName evidence="1">Uncharacterized protein</fullName>
    </submittedName>
</protein>